<dbReference type="RefSeq" id="WP_011519427.1">
    <property type="nucleotide sequence ID" value="NC_007974.2"/>
</dbReference>
<name>Q1LD98_CUPMC</name>
<dbReference type="AlphaFoldDB" id="Q1LD98"/>
<evidence type="ECO:0000313" key="2">
    <source>
        <dbReference type="EMBL" id="ABF11878.1"/>
    </source>
</evidence>
<sequence>MRCSTRFALTAIAASLIATTACAIGPAVGPAAGPTASSGPAPNPFLAQSYNNQTHWNDAATDSVGFTVPRGNFEITPESVQVIPNESVSLPLVMDHVGGQDIYWWWAGFSLRKVAVENGKLTEIARTEIPVRLPNYTPVTPTERQAQAEKVKTFLAARDEAGLLAYMKSQPNRMLSFAEDQVANGAVYAVLGRDDTFYGCSGRQIFRIDQLDPKSPTSGMTPLRAATLPASLFDNEKIKRGKTRLPADILFGMGMTYNGYLVVNTLGGKVVTLDRNSLQVIDSYTVSGADEMFMNSFATGPEAGGGAVYVASNTTMYRLVVDIHGKIHDDEASGAWRANYDRGVVMPAPKIADGTGSTPTLMGFGPDEDKLVVITDGARKMRMVAFWRDNIPAGWKARPGTQSPRIADQLAVDMGPKLESVQSEQSVSAFGDYAFVVNNIPTNDSPQIERGGGFTSLINGATRPGPSGVAMLKWQQRTHNWKMQWVRTDVSSISVVPMISGGGRMAIVDGYFTNRWNDRYHIGMDLDTGKTVMTIRTGTDPTFNGLYSPVKVDAEGHLFYSGAFGLVRLDTSRMKRVTGDAVTTAQRQ</sequence>
<gene>
    <name evidence="2" type="ordered locus">Rmet_5016</name>
</gene>
<dbReference type="KEGG" id="rme:Rmet_5016"/>
<reference evidence="3" key="1">
    <citation type="journal article" date="2010" name="PLoS ONE">
        <title>The complete genome sequence of Cupriavidus metallidurans strain CH34, a master survivalist in harsh and anthropogenic environments.</title>
        <authorList>
            <person name="Janssen P.J."/>
            <person name="Van Houdt R."/>
            <person name="Moors H."/>
            <person name="Monsieurs P."/>
            <person name="Morin N."/>
            <person name="Michaux A."/>
            <person name="Benotmane M.A."/>
            <person name="Leys N."/>
            <person name="Vallaeys T."/>
            <person name="Lapidus A."/>
            <person name="Monchy S."/>
            <person name="Medigue C."/>
            <person name="Taghavi S."/>
            <person name="McCorkle S."/>
            <person name="Dunn J."/>
            <person name="van der Lelie D."/>
            <person name="Mergeay M."/>
        </authorList>
    </citation>
    <scope>NUCLEOTIDE SEQUENCE [LARGE SCALE GENOMIC DNA]</scope>
    <source>
        <strain evidence="3">ATCC 43123 / DSM 2839 / NBRC 102507 / CH34</strain>
    </source>
</reference>
<dbReference type="EMBL" id="CP000353">
    <property type="protein sequence ID" value="ABF11878.1"/>
    <property type="molecule type" value="Genomic_DNA"/>
</dbReference>
<geneLocation type="plasmid" evidence="2 3">
    <name>megaplasmid</name>
</geneLocation>
<dbReference type="SUPFAM" id="SSF50969">
    <property type="entry name" value="YVTN repeat-like/Quinoprotein amine dehydrogenase"/>
    <property type="match status" value="1"/>
</dbReference>
<proteinExistence type="predicted"/>
<keyword evidence="1" id="KW-0732">Signal</keyword>
<dbReference type="HOGENOM" id="CLU_022794_0_0_4"/>
<dbReference type="PROSITE" id="PS51257">
    <property type="entry name" value="PROKAR_LIPOPROTEIN"/>
    <property type="match status" value="1"/>
</dbReference>
<dbReference type="eggNOG" id="COG1520">
    <property type="taxonomic scope" value="Bacteria"/>
</dbReference>
<feature type="chain" id="PRO_5004193333" evidence="1">
    <location>
        <begin position="24"/>
        <end position="588"/>
    </location>
</feature>
<dbReference type="Proteomes" id="UP000002429">
    <property type="component" value="Plasmid megaplasmid"/>
</dbReference>
<accession>Q1LD98</accession>
<evidence type="ECO:0000313" key="3">
    <source>
        <dbReference type="Proteomes" id="UP000002429"/>
    </source>
</evidence>
<dbReference type="InterPro" id="IPR011044">
    <property type="entry name" value="Quino_amine_DH_bsu"/>
</dbReference>
<evidence type="ECO:0000256" key="1">
    <source>
        <dbReference type="SAM" id="SignalP"/>
    </source>
</evidence>
<keyword evidence="3" id="KW-1185">Reference proteome</keyword>
<keyword evidence="2" id="KW-0614">Plasmid</keyword>
<protein>
    <submittedName>
        <fullName evidence="2">Uncharacterized protein</fullName>
    </submittedName>
</protein>
<feature type="signal peptide" evidence="1">
    <location>
        <begin position="1"/>
        <end position="23"/>
    </location>
</feature>
<organism evidence="2 3">
    <name type="scientific">Cupriavidus metallidurans (strain ATCC 43123 / DSM 2839 / NBRC 102507 / CH34)</name>
    <name type="common">Ralstonia metallidurans</name>
    <dbReference type="NCBI Taxonomy" id="266264"/>
    <lineage>
        <taxon>Bacteria</taxon>
        <taxon>Pseudomonadati</taxon>
        <taxon>Pseudomonadota</taxon>
        <taxon>Betaproteobacteria</taxon>
        <taxon>Burkholderiales</taxon>
        <taxon>Burkholderiaceae</taxon>
        <taxon>Cupriavidus</taxon>
    </lineage>
</organism>